<dbReference type="InterPro" id="IPR006311">
    <property type="entry name" value="TAT_signal"/>
</dbReference>
<evidence type="ECO:0000259" key="5">
    <source>
        <dbReference type="SMART" id="SM00849"/>
    </source>
</evidence>
<keyword evidence="2" id="KW-0479">Metal-binding</keyword>
<dbReference type="PANTHER" id="PTHR42978:SF6">
    <property type="entry name" value="QUORUM-QUENCHING LACTONASE YTNP-RELATED"/>
    <property type="match status" value="1"/>
</dbReference>
<dbReference type="InterPro" id="IPR001279">
    <property type="entry name" value="Metallo-B-lactamas"/>
</dbReference>
<dbReference type="InterPro" id="IPR036866">
    <property type="entry name" value="RibonucZ/Hydroxyglut_hydro"/>
</dbReference>
<dbReference type="SMART" id="SM00849">
    <property type="entry name" value="Lactamase_B"/>
    <property type="match status" value="1"/>
</dbReference>
<dbReference type="Proteomes" id="UP000530268">
    <property type="component" value="Unassembled WGS sequence"/>
</dbReference>
<comment type="caution">
    <text evidence="6">The sequence shown here is derived from an EMBL/GenBank/DDBJ whole genome shotgun (WGS) entry which is preliminary data.</text>
</comment>
<evidence type="ECO:0000313" key="7">
    <source>
        <dbReference type="Proteomes" id="UP000530268"/>
    </source>
</evidence>
<gene>
    <name evidence="6" type="ORF">GGR95_001477</name>
</gene>
<dbReference type="GO" id="GO:0046872">
    <property type="term" value="F:metal ion binding"/>
    <property type="evidence" value="ECO:0007669"/>
    <property type="project" value="UniProtKB-KW"/>
</dbReference>
<reference evidence="6 7" key="1">
    <citation type="submission" date="2020-08" db="EMBL/GenBank/DDBJ databases">
        <title>Genomic Encyclopedia of Type Strains, Phase IV (KMG-IV): sequencing the most valuable type-strain genomes for metagenomic binning, comparative biology and taxonomic classification.</title>
        <authorList>
            <person name="Goeker M."/>
        </authorList>
    </citation>
    <scope>NUCLEOTIDE SEQUENCE [LARGE SCALE GENOMIC DNA]</scope>
    <source>
        <strain evidence="6 7">DSM 102234</strain>
    </source>
</reference>
<evidence type="ECO:0000256" key="3">
    <source>
        <dbReference type="ARBA" id="ARBA00022801"/>
    </source>
</evidence>
<dbReference type="GO" id="GO:0016787">
    <property type="term" value="F:hydrolase activity"/>
    <property type="evidence" value="ECO:0007669"/>
    <property type="project" value="UniProtKB-KW"/>
</dbReference>
<protein>
    <submittedName>
        <fullName evidence="6">Glyoxylase-like metal-dependent hydrolase (Beta-lactamase superfamily II)</fullName>
    </submittedName>
</protein>
<organism evidence="6 7">
    <name type="scientific">Sulfitobacter undariae</name>
    <dbReference type="NCBI Taxonomy" id="1563671"/>
    <lineage>
        <taxon>Bacteria</taxon>
        <taxon>Pseudomonadati</taxon>
        <taxon>Pseudomonadota</taxon>
        <taxon>Alphaproteobacteria</taxon>
        <taxon>Rhodobacterales</taxon>
        <taxon>Roseobacteraceae</taxon>
        <taxon>Sulfitobacter</taxon>
    </lineage>
</organism>
<dbReference type="InterPro" id="IPR051013">
    <property type="entry name" value="MBL_superfamily_lactonases"/>
</dbReference>
<proteinExistence type="inferred from homology"/>
<dbReference type="PANTHER" id="PTHR42978">
    <property type="entry name" value="QUORUM-QUENCHING LACTONASE YTNP-RELATED-RELATED"/>
    <property type="match status" value="1"/>
</dbReference>
<dbReference type="CDD" id="cd07720">
    <property type="entry name" value="OPHC2-like_MBL-fold"/>
    <property type="match status" value="1"/>
</dbReference>
<keyword evidence="4" id="KW-0862">Zinc</keyword>
<keyword evidence="3 6" id="KW-0378">Hydrolase</keyword>
<dbReference type="AlphaFoldDB" id="A0A7W6E302"/>
<dbReference type="EMBL" id="JACIEI010000003">
    <property type="protein sequence ID" value="MBB3993846.1"/>
    <property type="molecule type" value="Genomic_DNA"/>
</dbReference>
<evidence type="ECO:0000256" key="2">
    <source>
        <dbReference type="ARBA" id="ARBA00022723"/>
    </source>
</evidence>
<dbReference type="RefSeq" id="WP_184564299.1">
    <property type="nucleotide sequence ID" value="NZ_JACIEI010000003.1"/>
</dbReference>
<accession>A0A7W6E302</accession>
<sequence>MPFTRRKFMASGASITAGAALGLAPFRTHAEITLGDIRLDVVSDGTLTLPSSATFGGLPQDQLAPIRTKYGLTGDVITPPCNITLMRRADRTILFDVGAGSDFMASTGQLLTSLDALAVAPEDVTDIVFTHAHPDHLWGVLDDFDDPLFPNAAYMIGQVEWDYWMNPNTVDEIGAERASFAVGAQRRLAMLEDQISFINDGEEIISGVAAHATFGHTPGHMSFEIKDGSNSVMVLGDCIGNHHVAFEQPAWIAGSDQDGEQGVKTRLALLDKLASEKTQIIGFHLAGGGMGYVDKTASGYAFVAGE</sequence>
<evidence type="ECO:0000313" key="6">
    <source>
        <dbReference type="EMBL" id="MBB3993846.1"/>
    </source>
</evidence>
<dbReference type="Gene3D" id="3.60.15.10">
    <property type="entry name" value="Ribonuclease Z/Hydroxyacylglutathione hydrolase-like"/>
    <property type="match status" value="1"/>
</dbReference>
<name>A0A7W6E302_9RHOB</name>
<evidence type="ECO:0000256" key="4">
    <source>
        <dbReference type="ARBA" id="ARBA00022833"/>
    </source>
</evidence>
<evidence type="ECO:0000256" key="1">
    <source>
        <dbReference type="ARBA" id="ARBA00007749"/>
    </source>
</evidence>
<keyword evidence="7" id="KW-1185">Reference proteome</keyword>
<dbReference type="PROSITE" id="PS51318">
    <property type="entry name" value="TAT"/>
    <property type="match status" value="1"/>
</dbReference>
<feature type="domain" description="Metallo-beta-lactamase" evidence="5">
    <location>
        <begin position="80"/>
        <end position="284"/>
    </location>
</feature>
<dbReference type="SUPFAM" id="SSF56281">
    <property type="entry name" value="Metallo-hydrolase/oxidoreductase"/>
    <property type="match status" value="1"/>
</dbReference>
<comment type="similarity">
    <text evidence="1">Belongs to the metallo-beta-lactamase superfamily.</text>
</comment>
<dbReference type="Pfam" id="PF00753">
    <property type="entry name" value="Lactamase_B"/>
    <property type="match status" value="1"/>
</dbReference>